<organism evidence="7 8">
    <name type="scientific">Candidatus Methanofastidiosum methylothiophilum</name>
    <dbReference type="NCBI Taxonomy" id="1705564"/>
    <lineage>
        <taxon>Archaea</taxon>
        <taxon>Methanobacteriati</taxon>
        <taxon>Methanobacteriota</taxon>
        <taxon>Stenosarchaea group</taxon>
        <taxon>Candidatus Methanofastidiosia</taxon>
        <taxon>Candidatus Methanofastidiosales</taxon>
        <taxon>Candidatus Methanofastidiosaceae</taxon>
        <taxon>Candidatus Methanofastidiosum</taxon>
    </lineage>
</organism>
<evidence type="ECO:0000256" key="5">
    <source>
        <dbReference type="ARBA" id="ARBA00023136"/>
    </source>
</evidence>
<dbReference type="GO" id="GO:0005886">
    <property type="term" value="C:plasma membrane"/>
    <property type="evidence" value="ECO:0007669"/>
    <property type="project" value="UniProtKB-SubCell"/>
</dbReference>
<keyword evidence="3 6" id="KW-0812">Transmembrane</keyword>
<sequence length="112" mass="12892">MVNMEHLILGLTLVIVGMAITFMVLIILSGVIHYFGKFIKKREEKNNIKKEKLETVDTKVEEKIESSDDNEIIAMITAAYFHISKDAVSLLNLHSKSDNWKILGRREQMEML</sequence>
<dbReference type="InterPro" id="IPR005899">
    <property type="entry name" value="Na_pump_deCOase"/>
</dbReference>
<gene>
    <name evidence="7" type="ORF">AMQ74_01193</name>
</gene>
<protein>
    <submittedName>
        <fullName evidence="7">Oxaloacetate decarboxylase, gamma chain</fullName>
    </submittedName>
</protein>
<dbReference type="AlphaFoldDB" id="A0A150J0V4"/>
<reference evidence="7 8" key="1">
    <citation type="journal article" date="2016" name="ISME J.">
        <title>Chasing the elusive Euryarchaeota class WSA2: genomes reveal a uniquely fastidious methyl-reducing methanogen.</title>
        <authorList>
            <person name="Nobu M.K."/>
            <person name="Narihiro T."/>
            <person name="Kuroda K."/>
            <person name="Mei R."/>
            <person name="Liu W.T."/>
        </authorList>
    </citation>
    <scope>NUCLEOTIDE SEQUENCE [LARGE SCALE GENOMIC DNA]</scope>
    <source>
        <strain evidence="7">U1lsi0528_Bin089</strain>
    </source>
</reference>
<evidence type="ECO:0000313" key="7">
    <source>
        <dbReference type="EMBL" id="KYC50861.1"/>
    </source>
</evidence>
<name>A0A150J0V4_9EURY</name>
<evidence type="ECO:0000313" key="8">
    <source>
        <dbReference type="Proteomes" id="UP000075578"/>
    </source>
</evidence>
<evidence type="ECO:0000256" key="3">
    <source>
        <dbReference type="ARBA" id="ARBA00022692"/>
    </source>
</evidence>
<dbReference type="GO" id="GO:0015081">
    <property type="term" value="F:sodium ion transmembrane transporter activity"/>
    <property type="evidence" value="ECO:0007669"/>
    <property type="project" value="InterPro"/>
</dbReference>
<proteinExistence type="predicted"/>
<keyword evidence="2" id="KW-1003">Cell membrane</keyword>
<keyword evidence="4 6" id="KW-1133">Transmembrane helix</keyword>
<comment type="caution">
    <text evidence="7">The sequence shown here is derived from an EMBL/GenBank/DDBJ whole genome shotgun (WGS) entry which is preliminary data.</text>
</comment>
<feature type="transmembrane region" description="Helical" evidence="6">
    <location>
        <begin position="6"/>
        <end position="35"/>
    </location>
</feature>
<dbReference type="NCBIfam" id="TIGR01195">
    <property type="entry name" value="oadG_fam"/>
    <property type="match status" value="1"/>
</dbReference>
<dbReference type="EMBL" id="LNGD01000074">
    <property type="protein sequence ID" value="KYC50861.1"/>
    <property type="molecule type" value="Genomic_DNA"/>
</dbReference>
<dbReference type="Pfam" id="PF04277">
    <property type="entry name" value="OAD_gamma"/>
    <property type="match status" value="1"/>
</dbReference>
<evidence type="ECO:0000256" key="4">
    <source>
        <dbReference type="ARBA" id="ARBA00022989"/>
    </source>
</evidence>
<dbReference type="Proteomes" id="UP000075578">
    <property type="component" value="Unassembled WGS sequence"/>
</dbReference>
<dbReference type="GO" id="GO:0036376">
    <property type="term" value="P:sodium ion export across plasma membrane"/>
    <property type="evidence" value="ECO:0007669"/>
    <property type="project" value="InterPro"/>
</dbReference>
<evidence type="ECO:0000256" key="1">
    <source>
        <dbReference type="ARBA" id="ARBA00004236"/>
    </source>
</evidence>
<comment type="subcellular location">
    <subcellularLocation>
        <location evidence="1">Cell membrane</location>
    </subcellularLocation>
</comment>
<keyword evidence="5 6" id="KW-0472">Membrane</keyword>
<evidence type="ECO:0000256" key="6">
    <source>
        <dbReference type="SAM" id="Phobius"/>
    </source>
</evidence>
<accession>A0A150J0V4</accession>
<evidence type="ECO:0000256" key="2">
    <source>
        <dbReference type="ARBA" id="ARBA00022475"/>
    </source>
</evidence>